<dbReference type="EMBL" id="JACEEZ010018529">
    <property type="protein sequence ID" value="KAG0716821.1"/>
    <property type="molecule type" value="Genomic_DNA"/>
</dbReference>
<reference evidence="3" key="1">
    <citation type="submission" date="2020-07" db="EMBL/GenBank/DDBJ databases">
        <title>The High-quality genome of the commercially important snow crab, Chionoecetes opilio.</title>
        <authorList>
            <person name="Jeong J.-H."/>
            <person name="Ryu S."/>
        </authorList>
    </citation>
    <scope>NUCLEOTIDE SEQUENCE</scope>
    <source>
        <strain evidence="3">MADBK_172401_WGS</strain>
        <tissue evidence="3">Digestive gland</tissue>
    </source>
</reference>
<name>A0A8J5CPZ6_CHIOP</name>
<comment type="caution">
    <text evidence="3">The sequence shown here is derived from an EMBL/GenBank/DDBJ whole genome shotgun (WGS) entry which is preliminary data.</text>
</comment>
<keyword evidence="4" id="KW-1185">Reference proteome</keyword>
<feature type="compositionally biased region" description="Basic residues" evidence="1">
    <location>
        <begin position="206"/>
        <end position="218"/>
    </location>
</feature>
<gene>
    <name evidence="3" type="ORF">GWK47_008739</name>
</gene>
<evidence type="ECO:0000313" key="4">
    <source>
        <dbReference type="Proteomes" id="UP000770661"/>
    </source>
</evidence>
<accession>A0A8J5CPZ6</accession>
<dbReference type="Proteomes" id="UP000770661">
    <property type="component" value="Unassembled WGS sequence"/>
</dbReference>
<evidence type="ECO:0000256" key="2">
    <source>
        <dbReference type="SAM" id="Phobius"/>
    </source>
</evidence>
<dbReference type="AlphaFoldDB" id="A0A8J5CPZ6"/>
<evidence type="ECO:0000256" key="1">
    <source>
        <dbReference type="SAM" id="MobiDB-lite"/>
    </source>
</evidence>
<sequence length="218" mass="23000">MSRVDGWASAVVVVVVVVLSAVVPVQPLALSGMDLACGALGPGECMARVSKCKLVGELTKGKGGHVKPVLDCATTLGIPKTQVVTVIGPAFSAGQPETIVDRITNDTAISAQLHQCVYQANGLIGFDGTIARQAMVNKLLARGVYTHPTIIDNVAAALAQCPEPPPSKVDEFLECVRTTCIQHMPASVSALPTFGLEDEKEDKEDKKKKCKGKKCKKH</sequence>
<dbReference type="OrthoDB" id="6356886at2759"/>
<keyword evidence="2" id="KW-1133">Transmembrane helix</keyword>
<feature type="region of interest" description="Disordered" evidence="1">
    <location>
        <begin position="195"/>
        <end position="218"/>
    </location>
</feature>
<evidence type="ECO:0000313" key="3">
    <source>
        <dbReference type="EMBL" id="KAG0716821.1"/>
    </source>
</evidence>
<protein>
    <submittedName>
        <fullName evidence="3">Uncharacterized protein</fullName>
    </submittedName>
</protein>
<keyword evidence="2" id="KW-0812">Transmembrane</keyword>
<keyword evidence="2" id="KW-0472">Membrane</keyword>
<feature type="transmembrane region" description="Helical" evidence="2">
    <location>
        <begin position="6"/>
        <end position="25"/>
    </location>
</feature>
<organism evidence="3 4">
    <name type="scientific">Chionoecetes opilio</name>
    <name type="common">Atlantic snow crab</name>
    <name type="synonym">Cancer opilio</name>
    <dbReference type="NCBI Taxonomy" id="41210"/>
    <lineage>
        <taxon>Eukaryota</taxon>
        <taxon>Metazoa</taxon>
        <taxon>Ecdysozoa</taxon>
        <taxon>Arthropoda</taxon>
        <taxon>Crustacea</taxon>
        <taxon>Multicrustacea</taxon>
        <taxon>Malacostraca</taxon>
        <taxon>Eumalacostraca</taxon>
        <taxon>Eucarida</taxon>
        <taxon>Decapoda</taxon>
        <taxon>Pleocyemata</taxon>
        <taxon>Brachyura</taxon>
        <taxon>Eubrachyura</taxon>
        <taxon>Majoidea</taxon>
        <taxon>Majidae</taxon>
        <taxon>Chionoecetes</taxon>
    </lineage>
</organism>
<proteinExistence type="predicted"/>